<dbReference type="SUPFAM" id="SSF53187">
    <property type="entry name" value="Zn-dependent exopeptidases"/>
    <property type="match status" value="1"/>
</dbReference>
<dbReference type="eggNOG" id="COG1473">
    <property type="taxonomic scope" value="Bacteria"/>
</dbReference>
<feature type="binding site" evidence="1">
    <location>
        <position position="150"/>
    </location>
    <ligand>
        <name>Mn(2+)</name>
        <dbReference type="ChEBI" id="CHEBI:29035"/>
        <label>2</label>
    </ligand>
</feature>
<dbReference type="PANTHER" id="PTHR11014">
    <property type="entry name" value="PEPTIDASE M20 FAMILY MEMBER"/>
    <property type="match status" value="1"/>
</dbReference>
<protein>
    <submittedName>
        <fullName evidence="3">Metal-dependent amidase/aminoacylase/carboxypeptidase</fullName>
    </submittedName>
</protein>
<keyword evidence="3" id="KW-0121">Carboxypeptidase</keyword>
<evidence type="ECO:0000256" key="1">
    <source>
        <dbReference type="PIRSR" id="PIRSR005962-1"/>
    </source>
</evidence>
<evidence type="ECO:0000259" key="2">
    <source>
        <dbReference type="Pfam" id="PF07687"/>
    </source>
</evidence>
<gene>
    <name evidence="3" type="ORF">CDOO_09110</name>
</gene>
<dbReference type="SUPFAM" id="SSF55031">
    <property type="entry name" value="Bacterial exopeptidase dimerisation domain"/>
    <property type="match status" value="1"/>
</dbReference>
<dbReference type="InterPro" id="IPR011650">
    <property type="entry name" value="Peptidase_M20_dimer"/>
</dbReference>
<organism evidence="3 4">
    <name type="scientific">Corynebacterium doosanense CAU 212 = DSM 45436</name>
    <dbReference type="NCBI Taxonomy" id="558173"/>
    <lineage>
        <taxon>Bacteria</taxon>
        <taxon>Bacillati</taxon>
        <taxon>Actinomycetota</taxon>
        <taxon>Actinomycetes</taxon>
        <taxon>Mycobacteriales</taxon>
        <taxon>Corynebacteriaceae</taxon>
        <taxon>Corynebacterium</taxon>
    </lineage>
</organism>
<keyword evidence="3" id="KW-0378">Hydrolase</keyword>
<feature type="domain" description="Peptidase M20 dimerisation" evidence="2">
    <location>
        <begin position="200"/>
        <end position="294"/>
    </location>
</feature>
<evidence type="ECO:0000313" key="4">
    <source>
        <dbReference type="Proteomes" id="UP000029914"/>
    </source>
</evidence>
<dbReference type="GO" id="GO:0004180">
    <property type="term" value="F:carboxypeptidase activity"/>
    <property type="evidence" value="ECO:0007669"/>
    <property type="project" value="UniProtKB-KW"/>
</dbReference>
<feature type="binding site" evidence="1">
    <location>
        <position position="116"/>
    </location>
    <ligand>
        <name>Mn(2+)</name>
        <dbReference type="ChEBI" id="CHEBI:29035"/>
        <label>2</label>
    </ligand>
</feature>
<dbReference type="InterPro" id="IPR002933">
    <property type="entry name" value="Peptidase_M20"/>
</dbReference>
<dbReference type="InterPro" id="IPR017439">
    <property type="entry name" value="Amidohydrolase"/>
</dbReference>
<dbReference type="Pfam" id="PF07687">
    <property type="entry name" value="M20_dimer"/>
    <property type="match status" value="1"/>
</dbReference>
<dbReference type="NCBIfam" id="TIGR01891">
    <property type="entry name" value="amidohydrolases"/>
    <property type="match status" value="1"/>
</dbReference>
<dbReference type="HOGENOM" id="CLU_023257_6_0_11"/>
<dbReference type="PIRSF" id="PIRSF005962">
    <property type="entry name" value="Pept_M20D_amidohydro"/>
    <property type="match status" value="1"/>
</dbReference>
<dbReference type="STRING" id="558173.CDOO_09110"/>
<reference evidence="3 4" key="1">
    <citation type="submission" date="2013-09" db="EMBL/GenBank/DDBJ databases">
        <title>Complete genome sequence of Corynebacterium doosanense CAU 212(T) (=DSM 45436(T)), isolated from activated sludge.</title>
        <authorList>
            <person name="Schaffert L."/>
            <person name="Albersmeier A."/>
            <person name="Kalinowski J."/>
            <person name="Ruckert C."/>
        </authorList>
    </citation>
    <scope>NUCLEOTIDE SEQUENCE [LARGE SCALE GENOMIC DNA]</scope>
    <source>
        <strain evidence="3 4">CAU 212</strain>
    </source>
</reference>
<comment type="cofactor">
    <cofactor evidence="1">
        <name>Mn(2+)</name>
        <dbReference type="ChEBI" id="CHEBI:29035"/>
    </cofactor>
    <text evidence="1">The Mn(2+) ion enhances activity.</text>
</comment>
<dbReference type="PANTHER" id="PTHR11014:SF63">
    <property type="entry name" value="METALLOPEPTIDASE, PUTATIVE (AFU_ORTHOLOGUE AFUA_6G09600)-RELATED"/>
    <property type="match status" value="1"/>
</dbReference>
<keyword evidence="3" id="KW-0645">Protease</keyword>
<accession>A0A097IGW3</accession>
<dbReference type="GO" id="GO:0046872">
    <property type="term" value="F:metal ion binding"/>
    <property type="evidence" value="ECO:0007669"/>
    <property type="project" value="UniProtKB-KW"/>
</dbReference>
<dbReference type="Gene3D" id="3.30.70.360">
    <property type="match status" value="1"/>
</dbReference>
<dbReference type="EMBL" id="CP006764">
    <property type="protein sequence ID" value="AIT61403.1"/>
    <property type="molecule type" value="Genomic_DNA"/>
</dbReference>
<sequence>MTLDIARFLSTHGTDLSFQRPFYEDLHEHPELSGQESETLSRIVAQLKRFDCEIVSPIGGFGACAVLRNGEGPTVLFRSDHDALAVKEETDVPYASTRLRPRTDGTMSGVMHACGHDMHTAALMGMIAILDDNRDTWSGTFVGLFQPAEENSTGANAMIADGLATKIPRPDVCLGQHVLPGRAGEVQTMAGPEFAACDSIRITLHGRSAHGSMPHRAVDPTYIAAMIIVRLQGIVGREVNPDDFAVVTVGQMHAGTTNNIIPATAELVLNCRFFNDTTKKRIYAAIRRVVEAECQASGSPKPPEFEFFAHGELIDNSPEVFEAVRPVFDQVFGNDSVDAVRTSASEDFSHLPAAFSAPYLFWIIGCTPRDVWDAAEKAGRTDIDVPVNHQPTFLPDYEPTADAATKAGVAAALAYLGRT</sequence>
<dbReference type="KEGG" id="cdo:CDOO_09110"/>
<dbReference type="Gene3D" id="3.40.630.10">
    <property type="entry name" value="Zn peptidases"/>
    <property type="match status" value="1"/>
</dbReference>
<feature type="binding site" evidence="1">
    <location>
        <position position="177"/>
    </location>
    <ligand>
        <name>Mn(2+)</name>
        <dbReference type="ChEBI" id="CHEBI:29035"/>
        <label>2</label>
    </ligand>
</feature>
<keyword evidence="4" id="KW-1185">Reference proteome</keyword>
<dbReference type="AlphaFoldDB" id="A0A097IGW3"/>
<keyword evidence="1" id="KW-0479">Metal-binding</keyword>
<dbReference type="RefSeq" id="WP_018020933.1">
    <property type="nucleotide sequence ID" value="NZ_AQUX01000001.1"/>
</dbReference>
<keyword evidence="1" id="KW-0464">Manganese</keyword>
<dbReference type="Proteomes" id="UP000029914">
    <property type="component" value="Chromosome"/>
</dbReference>
<dbReference type="InterPro" id="IPR036264">
    <property type="entry name" value="Bact_exopeptidase_dim_dom"/>
</dbReference>
<evidence type="ECO:0000313" key="3">
    <source>
        <dbReference type="EMBL" id="AIT61403.1"/>
    </source>
</evidence>
<feature type="binding site" evidence="1">
    <location>
        <position position="114"/>
    </location>
    <ligand>
        <name>Mn(2+)</name>
        <dbReference type="ChEBI" id="CHEBI:29035"/>
        <label>2</label>
    </ligand>
</feature>
<proteinExistence type="predicted"/>
<name>A0A097IGW3_9CORY</name>
<dbReference type="Pfam" id="PF01546">
    <property type="entry name" value="Peptidase_M20"/>
    <property type="match status" value="1"/>
</dbReference>